<proteinExistence type="predicted"/>
<reference evidence="3" key="1">
    <citation type="submission" date="2023-07" db="EMBL/GenBank/DDBJ databases">
        <title>30 novel species of actinomycetes from the DSMZ collection.</title>
        <authorList>
            <person name="Nouioui I."/>
        </authorList>
    </citation>
    <scope>NUCLEOTIDE SEQUENCE [LARGE SCALE GENOMIC DNA]</scope>
    <source>
        <strain evidence="3">DSM 42041</strain>
    </source>
</reference>
<gene>
    <name evidence="2" type="ORF">RM572_05055</name>
</gene>
<dbReference type="InterPro" id="IPR000073">
    <property type="entry name" value="AB_hydrolase_1"/>
</dbReference>
<keyword evidence="3" id="KW-1185">Reference proteome</keyword>
<keyword evidence="2" id="KW-0378">Hydrolase</keyword>
<evidence type="ECO:0000259" key="1">
    <source>
        <dbReference type="Pfam" id="PF12697"/>
    </source>
</evidence>
<accession>A0ABU2NMD9</accession>
<protein>
    <submittedName>
        <fullName evidence="2">Alpha/beta hydrolase</fullName>
    </submittedName>
</protein>
<dbReference type="Pfam" id="PF12697">
    <property type="entry name" value="Abhydrolase_6"/>
    <property type="match status" value="1"/>
</dbReference>
<dbReference type="RefSeq" id="WP_311672092.1">
    <property type="nucleotide sequence ID" value="NZ_JAVREQ010000002.1"/>
</dbReference>
<dbReference type="Proteomes" id="UP001183414">
    <property type="component" value="Unassembled WGS sequence"/>
</dbReference>
<dbReference type="EMBL" id="JAVREQ010000002">
    <property type="protein sequence ID" value="MDT0378144.1"/>
    <property type="molecule type" value="Genomic_DNA"/>
</dbReference>
<dbReference type="InterPro" id="IPR029058">
    <property type="entry name" value="AB_hydrolase_fold"/>
</dbReference>
<feature type="domain" description="AB hydrolase-1" evidence="1">
    <location>
        <begin position="24"/>
        <end position="221"/>
    </location>
</feature>
<dbReference type="GO" id="GO:0016787">
    <property type="term" value="F:hydrolase activity"/>
    <property type="evidence" value="ECO:0007669"/>
    <property type="project" value="UniProtKB-KW"/>
</dbReference>
<organism evidence="2 3">
    <name type="scientific">Streptomyces hazeniae</name>
    <dbReference type="NCBI Taxonomy" id="3075538"/>
    <lineage>
        <taxon>Bacteria</taxon>
        <taxon>Bacillati</taxon>
        <taxon>Actinomycetota</taxon>
        <taxon>Actinomycetes</taxon>
        <taxon>Kitasatosporales</taxon>
        <taxon>Streptomycetaceae</taxon>
        <taxon>Streptomyces</taxon>
    </lineage>
</organism>
<comment type="caution">
    <text evidence="2">The sequence shown here is derived from an EMBL/GenBank/DDBJ whole genome shotgun (WGS) entry which is preliminary data.</text>
</comment>
<evidence type="ECO:0000313" key="2">
    <source>
        <dbReference type="EMBL" id="MDT0378144.1"/>
    </source>
</evidence>
<dbReference type="Gene3D" id="3.40.50.1820">
    <property type="entry name" value="alpha/beta hydrolase"/>
    <property type="match status" value="1"/>
</dbReference>
<evidence type="ECO:0000313" key="3">
    <source>
        <dbReference type="Proteomes" id="UP001183414"/>
    </source>
</evidence>
<dbReference type="SUPFAM" id="SSF53474">
    <property type="entry name" value="alpha/beta-Hydrolases"/>
    <property type="match status" value="1"/>
</dbReference>
<name>A0ABU2NMD9_9ACTN</name>
<sequence>MDETAARPDALLLHRTAASPRAAVLVLHGGRADGLDAPPPWNLPGARMRPYLRAVARATEDRDVVVGAVRYRYRGWNGVRGDAARDAERALEELRALAGPVPVVLVGHSMGGRAALRAAVDDLVTGVVGLAPWCPPGEPVDHLRGRRLVLLHGDRDRMTDPRGSWELAVRARAAGAESCHLTVAGGDHAMLRRAGLWHTRTAESVRGLLGYGPLPDVVTRALARADVPPPGGAGTLLR</sequence>